<name>A0A1F6V8U6_9BACT</name>
<sequence length="140" mass="16344">MRLVVDTNILFSFFRENPVRSIIINAQLIGLDLYTPEFAIEELKVHKKDLVKYTKVHTTQQLDNIFELLPKYVKTIPLEVYVEEKEQGKKISPDPKDSPFFSLALKLNAHIWSNEPRLKKQTSLNVYSTREIMALVKNKI</sequence>
<evidence type="ECO:0000313" key="3">
    <source>
        <dbReference type="Proteomes" id="UP000178700"/>
    </source>
</evidence>
<dbReference type="InterPro" id="IPR029060">
    <property type="entry name" value="PIN-like_dom_sf"/>
</dbReference>
<dbReference type="CDD" id="cd09854">
    <property type="entry name" value="PIN_VapC-like"/>
    <property type="match status" value="1"/>
</dbReference>
<organism evidence="2 3">
    <name type="scientific">Candidatus Nomurabacteria bacterium RIFCSPHIGHO2_01_FULL_39_10</name>
    <dbReference type="NCBI Taxonomy" id="1801733"/>
    <lineage>
        <taxon>Bacteria</taxon>
        <taxon>Candidatus Nomuraibacteriota</taxon>
    </lineage>
</organism>
<evidence type="ECO:0000313" key="2">
    <source>
        <dbReference type="EMBL" id="OGI66022.1"/>
    </source>
</evidence>
<proteinExistence type="predicted"/>
<evidence type="ECO:0000259" key="1">
    <source>
        <dbReference type="SMART" id="SM00670"/>
    </source>
</evidence>
<accession>A0A1F6V8U6</accession>
<dbReference type="Proteomes" id="UP000178700">
    <property type="component" value="Unassembled WGS sequence"/>
</dbReference>
<comment type="caution">
    <text evidence="2">The sequence shown here is derived from an EMBL/GenBank/DDBJ whole genome shotgun (WGS) entry which is preliminary data.</text>
</comment>
<dbReference type="InterPro" id="IPR002716">
    <property type="entry name" value="PIN_dom"/>
</dbReference>
<dbReference type="Pfam" id="PF10130">
    <property type="entry name" value="PIN_2"/>
    <property type="match status" value="1"/>
</dbReference>
<dbReference type="SUPFAM" id="SSF88723">
    <property type="entry name" value="PIN domain-like"/>
    <property type="match status" value="1"/>
</dbReference>
<gene>
    <name evidence="2" type="ORF">A2642_05025</name>
</gene>
<dbReference type="AlphaFoldDB" id="A0A1F6V8U6"/>
<feature type="domain" description="PIN" evidence="1">
    <location>
        <begin position="1"/>
        <end position="120"/>
    </location>
</feature>
<reference evidence="2 3" key="1">
    <citation type="journal article" date="2016" name="Nat. Commun.">
        <title>Thousands of microbial genomes shed light on interconnected biogeochemical processes in an aquifer system.</title>
        <authorList>
            <person name="Anantharaman K."/>
            <person name="Brown C.T."/>
            <person name="Hug L.A."/>
            <person name="Sharon I."/>
            <person name="Castelle C.J."/>
            <person name="Probst A.J."/>
            <person name="Thomas B.C."/>
            <person name="Singh A."/>
            <person name="Wilkins M.J."/>
            <person name="Karaoz U."/>
            <person name="Brodie E.L."/>
            <person name="Williams K.H."/>
            <person name="Hubbard S.S."/>
            <person name="Banfield J.F."/>
        </authorList>
    </citation>
    <scope>NUCLEOTIDE SEQUENCE [LARGE SCALE GENOMIC DNA]</scope>
</reference>
<protein>
    <recommendedName>
        <fullName evidence="1">PIN domain-containing protein</fullName>
    </recommendedName>
</protein>
<dbReference type="SMART" id="SM00670">
    <property type="entry name" value="PINc"/>
    <property type="match status" value="1"/>
</dbReference>
<dbReference type="EMBL" id="MFTJ01000016">
    <property type="protein sequence ID" value="OGI66022.1"/>
    <property type="molecule type" value="Genomic_DNA"/>
</dbReference>